<evidence type="ECO:0000313" key="3">
    <source>
        <dbReference type="Proteomes" id="UP000030764"/>
    </source>
</evidence>
<gene>
    <name evidence="2" type="ORF">M513_11647</name>
</gene>
<accession>A0A085LR90</accession>
<evidence type="ECO:0000313" key="2">
    <source>
        <dbReference type="EMBL" id="KFD47486.1"/>
    </source>
</evidence>
<organism evidence="2 3">
    <name type="scientific">Trichuris suis</name>
    <name type="common">pig whipworm</name>
    <dbReference type="NCBI Taxonomy" id="68888"/>
    <lineage>
        <taxon>Eukaryota</taxon>
        <taxon>Metazoa</taxon>
        <taxon>Ecdysozoa</taxon>
        <taxon>Nematoda</taxon>
        <taxon>Enoplea</taxon>
        <taxon>Dorylaimia</taxon>
        <taxon>Trichinellida</taxon>
        <taxon>Trichuridae</taxon>
        <taxon>Trichuris</taxon>
    </lineage>
</organism>
<reference evidence="2 3" key="1">
    <citation type="journal article" date="2014" name="Nat. Genet.">
        <title>Genome and transcriptome of the porcine whipworm Trichuris suis.</title>
        <authorList>
            <person name="Jex A.R."/>
            <person name="Nejsum P."/>
            <person name="Schwarz E.M."/>
            <person name="Hu L."/>
            <person name="Young N.D."/>
            <person name="Hall R.S."/>
            <person name="Korhonen P.K."/>
            <person name="Liao S."/>
            <person name="Thamsborg S."/>
            <person name="Xia J."/>
            <person name="Xu P."/>
            <person name="Wang S."/>
            <person name="Scheerlinck J.P."/>
            <person name="Hofmann A."/>
            <person name="Sternberg P.W."/>
            <person name="Wang J."/>
            <person name="Gasser R.B."/>
        </authorList>
    </citation>
    <scope>NUCLEOTIDE SEQUENCE [LARGE SCALE GENOMIC DNA]</scope>
    <source>
        <strain evidence="2">DCEP-RM93M</strain>
    </source>
</reference>
<protein>
    <recommendedName>
        <fullName evidence="4">GIY-YIG domain-containing protein</fullName>
    </recommendedName>
</protein>
<dbReference type="AlphaFoldDB" id="A0A085LR90"/>
<feature type="region of interest" description="Disordered" evidence="1">
    <location>
        <begin position="116"/>
        <end position="198"/>
    </location>
</feature>
<name>A0A085LR90_9BILA</name>
<evidence type="ECO:0000256" key="1">
    <source>
        <dbReference type="SAM" id="MobiDB-lite"/>
    </source>
</evidence>
<dbReference type="Proteomes" id="UP000030764">
    <property type="component" value="Unassembled WGS sequence"/>
</dbReference>
<sequence>MFHEDFSENGREWASHWGSIILLEEPFLEPEVVSFLHAKGNQFEDMERTEICPMPEIDVCHDKIKVPLDERPGVVYKVTCCCNASYIGETGNTLLRRFNQHVDALNRYMRALIKLNGQQRTGPDLNDSQRDEGTTTTQRKGRGRPPKKKQTTKTQRNPAKTMADAIKKAQRPFNIPLNAHSTSDQRSFVARTNFPYEE</sequence>
<feature type="compositionally biased region" description="Basic residues" evidence="1">
    <location>
        <begin position="139"/>
        <end position="151"/>
    </location>
</feature>
<proteinExistence type="predicted"/>
<keyword evidence="3" id="KW-1185">Reference proteome</keyword>
<evidence type="ECO:0008006" key="4">
    <source>
        <dbReference type="Google" id="ProtNLM"/>
    </source>
</evidence>
<dbReference type="EMBL" id="KL363325">
    <property type="protein sequence ID" value="KFD47486.1"/>
    <property type="molecule type" value="Genomic_DNA"/>
</dbReference>